<dbReference type="SMART" id="SM00220">
    <property type="entry name" value="S_TKc"/>
    <property type="match status" value="1"/>
</dbReference>
<evidence type="ECO:0000313" key="8">
    <source>
        <dbReference type="Proteomes" id="UP000289856"/>
    </source>
</evidence>
<feature type="domain" description="Protein kinase" evidence="6">
    <location>
        <begin position="7"/>
        <end position="272"/>
    </location>
</feature>
<evidence type="ECO:0000259" key="6">
    <source>
        <dbReference type="PROSITE" id="PS50011"/>
    </source>
</evidence>
<reference evidence="7 8" key="1">
    <citation type="submission" date="2019-01" db="EMBL/GenBank/DDBJ databases">
        <title>Complete genome sequence of Cohnella hallensis HS21 isolated from Korean fir (Abies koreana) rhizospheric soil.</title>
        <authorList>
            <person name="Jiang L."/>
            <person name="Kang S.W."/>
            <person name="Kim S."/>
            <person name="Jung J."/>
            <person name="Kim C.Y."/>
            <person name="Kim D.H."/>
            <person name="Kim S.W."/>
            <person name="Lee J."/>
        </authorList>
    </citation>
    <scope>NUCLEOTIDE SEQUENCE [LARGE SCALE GENOMIC DNA]</scope>
    <source>
        <strain evidence="7 8">HS21</strain>
    </source>
</reference>
<protein>
    <recommendedName>
        <fullName evidence="1">non-specific serine/threonine protein kinase</fullName>
        <ecNumber evidence="1">2.7.11.1</ecNumber>
    </recommendedName>
</protein>
<keyword evidence="3" id="KW-0547">Nucleotide-binding</keyword>
<dbReference type="Proteomes" id="UP000289856">
    <property type="component" value="Chromosome"/>
</dbReference>
<dbReference type="PANTHER" id="PTHR43289">
    <property type="entry name" value="MITOGEN-ACTIVATED PROTEIN KINASE KINASE KINASE 20-RELATED"/>
    <property type="match status" value="1"/>
</dbReference>
<dbReference type="GO" id="GO:0004674">
    <property type="term" value="F:protein serine/threonine kinase activity"/>
    <property type="evidence" value="ECO:0007669"/>
    <property type="project" value="UniProtKB-EC"/>
</dbReference>
<dbReference type="PROSITE" id="PS50011">
    <property type="entry name" value="PROTEIN_KINASE_DOM"/>
    <property type="match status" value="1"/>
</dbReference>
<keyword evidence="4" id="KW-0418">Kinase</keyword>
<dbReference type="Gene3D" id="1.10.510.10">
    <property type="entry name" value="Transferase(Phosphotransferase) domain 1"/>
    <property type="match status" value="1"/>
</dbReference>
<evidence type="ECO:0000256" key="3">
    <source>
        <dbReference type="ARBA" id="ARBA00022741"/>
    </source>
</evidence>
<dbReference type="Pfam" id="PF00069">
    <property type="entry name" value="Pkinase"/>
    <property type="match status" value="1"/>
</dbReference>
<dbReference type="SUPFAM" id="SSF56112">
    <property type="entry name" value="Protein kinase-like (PK-like)"/>
    <property type="match status" value="1"/>
</dbReference>
<keyword evidence="8" id="KW-1185">Reference proteome</keyword>
<sequence length="287" mass="32743">MFELQGYRTIEMLGDQEDISLYRLQRYEDRLSVIAMTTREAYPDEKQVSAFQYQYDMLRRLDGRGTLEAYSLETESDRPFLLLQDIGGKTLDQMMRLRGDGQGLPELLRVAVAIADSLMKIYREKVTLHEITPCHILVNLETYEAKFVDIRLCSSEFDKSPLSSLTGRPDSLLPYISPEQTGRTGVVQDYRSDFYSLGVTLYEWLSGSLPFELKDVLNIVYHHLGIVPQPLHDKHASIPRAVSDIIGKCMEKSSDARYESAYGLKSDLETCLTMLEKMGKVESFPLA</sequence>
<gene>
    <name evidence="7" type="ORF">KCTCHS21_46400</name>
</gene>
<dbReference type="InterPro" id="IPR011009">
    <property type="entry name" value="Kinase-like_dom_sf"/>
</dbReference>
<dbReference type="EC" id="2.7.11.1" evidence="1"/>
<proteinExistence type="predicted"/>
<name>A0A3T1DAU8_9BACL</name>
<evidence type="ECO:0000313" key="7">
    <source>
        <dbReference type="EMBL" id="BBI35241.1"/>
    </source>
</evidence>
<dbReference type="GO" id="GO:0005524">
    <property type="term" value="F:ATP binding"/>
    <property type="evidence" value="ECO:0007669"/>
    <property type="project" value="UniProtKB-KW"/>
</dbReference>
<evidence type="ECO:0000256" key="1">
    <source>
        <dbReference type="ARBA" id="ARBA00012513"/>
    </source>
</evidence>
<keyword evidence="2" id="KW-0808">Transferase</keyword>
<dbReference type="AlphaFoldDB" id="A0A3T1DAU8"/>
<dbReference type="KEGG" id="cohn:KCTCHS21_46400"/>
<dbReference type="EMBL" id="AP019400">
    <property type="protein sequence ID" value="BBI35241.1"/>
    <property type="molecule type" value="Genomic_DNA"/>
</dbReference>
<organism evidence="7 8">
    <name type="scientific">Cohnella abietis</name>
    <dbReference type="NCBI Taxonomy" id="2507935"/>
    <lineage>
        <taxon>Bacteria</taxon>
        <taxon>Bacillati</taxon>
        <taxon>Bacillota</taxon>
        <taxon>Bacilli</taxon>
        <taxon>Bacillales</taxon>
        <taxon>Paenibacillaceae</taxon>
        <taxon>Cohnella</taxon>
    </lineage>
</organism>
<dbReference type="PANTHER" id="PTHR43289:SF6">
    <property type="entry name" value="SERINE_THREONINE-PROTEIN KINASE NEKL-3"/>
    <property type="match status" value="1"/>
</dbReference>
<dbReference type="InterPro" id="IPR000719">
    <property type="entry name" value="Prot_kinase_dom"/>
</dbReference>
<evidence type="ECO:0000256" key="4">
    <source>
        <dbReference type="ARBA" id="ARBA00022777"/>
    </source>
</evidence>
<keyword evidence="5" id="KW-0067">ATP-binding</keyword>
<accession>A0A3T1DAU8</accession>
<evidence type="ECO:0000256" key="5">
    <source>
        <dbReference type="ARBA" id="ARBA00022840"/>
    </source>
</evidence>
<evidence type="ECO:0000256" key="2">
    <source>
        <dbReference type="ARBA" id="ARBA00022679"/>
    </source>
</evidence>